<evidence type="ECO:0000313" key="7">
    <source>
        <dbReference type="EMBL" id="KGT94654.1"/>
    </source>
</evidence>
<dbReference type="InterPro" id="IPR026891">
    <property type="entry name" value="Fn3-like"/>
</dbReference>
<dbReference type="AlphaFoldDB" id="A0A0A3ZA45"/>
<gene>
    <name evidence="7" type="ORF">NG99_08580</name>
</gene>
<dbReference type="Pfam" id="PF00933">
    <property type="entry name" value="Glyco_hydro_3"/>
    <property type="match status" value="1"/>
</dbReference>
<dbReference type="SUPFAM" id="SSF52279">
    <property type="entry name" value="Beta-D-glucan exohydrolase, C-terminal domain"/>
    <property type="match status" value="1"/>
</dbReference>
<dbReference type="PRINTS" id="PR00133">
    <property type="entry name" value="GLHYDRLASE3"/>
</dbReference>
<dbReference type="Pfam" id="PF14310">
    <property type="entry name" value="Fn3-like"/>
    <property type="match status" value="1"/>
</dbReference>
<dbReference type="InterPro" id="IPR002772">
    <property type="entry name" value="Glyco_hydro_3_C"/>
</dbReference>
<dbReference type="Gene3D" id="3.40.50.1700">
    <property type="entry name" value="Glycoside hydrolase family 3 C-terminal domain"/>
    <property type="match status" value="1"/>
</dbReference>
<protein>
    <recommendedName>
        <fullName evidence="5">Beta-D-glucoside glucohydrolase</fullName>
    </recommendedName>
    <alternativeName>
        <fullName evidence="3">Cellobiase</fullName>
    </alternativeName>
    <alternativeName>
        <fullName evidence="4">Gentiobiase</fullName>
    </alternativeName>
</protein>
<dbReference type="eggNOG" id="COG1472">
    <property type="taxonomic scope" value="Bacteria"/>
</dbReference>
<dbReference type="InterPro" id="IPR036962">
    <property type="entry name" value="Glyco_hydro_3_N_sf"/>
</dbReference>
<dbReference type="Gene3D" id="2.60.40.10">
    <property type="entry name" value="Immunoglobulins"/>
    <property type="match status" value="1"/>
</dbReference>
<dbReference type="GO" id="GO:0005975">
    <property type="term" value="P:carbohydrate metabolic process"/>
    <property type="evidence" value="ECO:0007669"/>
    <property type="project" value="InterPro"/>
</dbReference>
<dbReference type="InterPro" id="IPR013783">
    <property type="entry name" value="Ig-like_fold"/>
</dbReference>
<evidence type="ECO:0000256" key="3">
    <source>
        <dbReference type="ARBA" id="ARBA00031448"/>
    </source>
</evidence>
<organism evidence="7 8">
    <name type="scientific">Erwinia typographi</name>
    <dbReference type="NCBI Taxonomy" id="371042"/>
    <lineage>
        <taxon>Bacteria</taxon>
        <taxon>Pseudomonadati</taxon>
        <taxon>Pseudomonadota</taxon>
        <taxon>Gammaproteobacteria</taxon>
        <taxon>Enterobacterales</taxon>
        <taxon>Erwiniaceae</taxon>
        <taxon>Erwinia</taxon>
    </lineage>
</organism>
<reference evidence="7 8" key="1">
    <citation type="submission" date="2014-10" db="EMBL/GenBank/DDBJ databases">
        <title>Genome sequence of Erwinia typographi M043b.</title>
        <authorList>
            <person name="Chan K.-G."/>
            <person name="Tan W.-S."/>
        </authorList>
    </citation>
    <scope>NUCLEOTIDE SEQUENCE [LARGE SCALE GENOMIC DNA]</scope>
    <source>
        <strain evidence="7 8">M043b</strain>
    </source>
</reference>
<dbReference type="PANTHER" id="PTHR42715">
    <property type="entry name" value="BETA-GLUCOSIDASE"/>
    <property type="match status" value="1"/>
</dbReference>
<evidence type="ECO:0000256" key="2">
    <source>
        <dbReference type="ARBA" id="ARBA00022801"/>
    </source>
</evidence>
<dbReference type="GO" id="GO:0008422">
    <property type="term" value="F:beta-glucosidase activity"/>
    <property type="evidence" value="ECO:0007669"/>
    <property type="project" value="UniProtKB-ARBA"/>
</dbReference>
<dbReference type="FunFam" id="2.60.40.10:FF:000495">
    <property type="entry name" value="Periplasmic beta-glucosidase"/>
    <property type="match status" value="1"/>
</dbReference>
<evidence type="ECO:0000259" key="6">
    <source>
        <dbReference type="SMART" id="SM01217"/>
    </source>
</evidence>
<feature type="domain" description="Fibronectin type III-like" evidence="6">
    <location>
        <begin position="616"/>
        <end position="686"/>
    </location>
</feature>
<dbReference type="Proteomes" id="UP000030351">
    <property type="component" value="Unassembled WGS sequence"/>
</dbReference>
<keyword evidence="8" id="KW-1185">Reference proteome</keyword>
<evidence type="ECO:0000256" key="4">
    <source>
        <dbReference type="ARBA" id="ARBA00032194"/>
    </source>
</evidence>
<dbReference type="STRING" id="371042.NG99_08580"/>
<dbReference type="EMBL" id="JRUQ01000027">
    <property type="protein sequence ID" value="KGT94654.1"/>
    <property type="molecule type" value="Genomic_DNA"/>
</dbReference>
<accession>A0A0A3ZA45</accession>
<dbReference type="Pfam" id="PF01915">
    <property type="entry name" value="Glyco_hydro_3_C"/>
    <property type="match status" value="1"/>
</dbReference>
<sequence>MSTALFQHGEFLSLAKAMTPEELGDILSGHGMWKTEANARLGIPPIVMTDGTYGVRYSIQQIEQDEKGGQDFEAFLNVVNQRAKDVEVAWGTMKPATCFPNGSSFACSWDVELAHTLGDALGKECQHLGVNLLLGPGINIRRTPLGGRSYEYYSEDPLIGGEIATGVINGLQQRGVGASLKHFACNNSEVERTSMDSVIDERALREIYLRGFERAVKQSQPWTVMSSYNRLNGVHTAENSWLLTDVLRSEWGFEGVVVADWHGIKDRPASLLAGNDLDMPESETRKASLIKALKSGDVSREPAEQSAERILRLIHRAKTAEQPGTPMETDAHHRLARRMVAESIVLLKNTDSALPLEAASCRRLLIVGEGAKKPVIQGSGCATTTPTRVDIPYDEILRYCGDAMTLEWRQGTSEDASQQATLREEACAAARQADRVVVFVNSEDGYDGEGSDRRTLGLAQGHDALISALAAVNDRVIVVLANPDAVVMPWLEQVSAVVETFYAGQAMGGGLADVLFGEVNPCGKLTVTFPQRMEDIPGWLSYPGENGRHYYSEGIFVGYRGYDARRIEPLFPFGFGLSYSQFTYSEIELDRDSLREGEAVNVSFTLSNTGARAGKEICQLYSGYQTTKRLRPVRELRAFCKVALQPGEQRRITLTVPASDLRYYDTGRQQWVLEEGRVSLSVGPNSRELPLQAELHCLSKVARYRLISRDTQPVFVLENPLAREYFNRFLQVQLSVNAEDADRMLEHCKNSFFSIFTTFDRRFRQRFVDDAIEQLIATVNRAIVEQETE</sequence>
<dbReference type="RefSeq" id="WP_034890858.1">
    <property type="nucleotide sequence ID" value="NZ_JRUQ01000027.1"/>
</dbReference>
<dbReference type="SUPFAM" id="SSF51445">
    <property type="entry name" value="(Trans)glycosidases"/>
    <property type="match status" value="1"/>
</dbReference>
<name>A0A0A3ZA45_9GAMM</name>
<keyword evidence="2" id="KW-0378">Hydrolase</keyword>
<evidence type="ECO:0000256" key="1">
    <source>
        <dbReference type="ARBA" id="ARBA00005336"/>
    </source>
</evidence>
<dbReference type="InterPro" id="IPR036881">
    <property type="entry name" value="Glyco_hydro_3_C_sf"/>
</dbReference>
<dbReference type="InterPro" id="IPR050288">
    <property type="entry name" value="Cellulose_deg_GH3"/>
</dbReference>
<dbReference type="SMART" id="SM01217">
    <property type="entry name" value="Fn3_like"/>
    <property type="match status" value="1"/>
</dbReference>
<dbReference type="PANTHER" id="PTHR42715:SF10">
    <property type="entry name" value="BETA-GLUCOSIDASE"/>
    <property type="match status" value="1"/>
</dbReference>
<comment type="caution">
    <text evidence="7">The sequence shown here is derived from an EMBL/GenBank/DDBJ whole genome shotgun (WGS) entry which is preliminary data.</text>
</comment>
<comment type="similarity">
    <text evidence="1">Belongs to the glycosyl hydrolase 3 family.</text>
</comment>
<evidence type="ECO:0000313" key="8">
    <source>
        <dbReference type="Proteomes" id="UP000030351"/>
    </source>
</evidence>
<evidence type="ECO:0000256" key="5">
    <source>
        <dbReference type="ARBA" id="ARBA00032594"/>
    </source>
</evidence>
<dbReference type="InterPro" id="IPR017853">
    <property type="entry name" value="GH"/>
</dbReference>
<dbReference type="OrthoDB" id="9781691at2"/>
<dbReference type="Gene3D" id="3.20.20.300">
    <property type="entry name" value="Glycoside hydrolase, family 3, N-terminal domain"/>
    <property type="match status" value="1"/>
</dbReference>
<proteinExistence type="inferred from homology"/>
<dbReference type="InterPro" id="IPR001764">
    <property type="entry name" value="Glyco_hydro_3_N"/>
</dbReference>